<dbReference type="Pfam" id="PF00067">
    <property type="entry name" value="p450"/>
    <property type="match status" value="1"/>
</dbReference>
<organism evidence="11 12">
    <name type="scientific">Suillus fuscotomentosus</name>
    <dbReference type="NCBI Taxonomy" id="1912939"/>
    <lineage>
        <taxon>Eukaryota</taxon>
        <taxon>Fungi</taxon>
        <taxon>Dikarya</taxon>
        <taxon>Basidiomycota</taxon>
        <taxon>Agaricomycotina</taxon>
        <taxon>Agaricomycetes</taxon>
        <taxon>Agaricomycetidae</taxon>
        <taxon>Boletales</taxon>
        <taxon>Suillineae</taxon>
        <taxon>Suillaceae</taxon>
        <taxon>Suillus</taxon>
    </lineage>
</organism>
<keyword evidence="7 9" id="KW-0408">Iron</keyword>
<keyword evidence="8 10" id="KW-0503">Monooxygenase</keyword>
<dbReference type="PRINTS" id="PR00463">
    <property type="entry name" value="EP450I"/>
</dbReference>
<evidence type="ECO:0000313" key="12">
    <source>
        <dbReference type="Proteomes" id="UP001195769"/>
    </source>
</evidence>
<dbReference type="InterPro" id="IPR036396">
    <property type="entry name" value="Cyt_P450_sf"/>
</dbReference>
<name>A0AAD4HUI3_9AGAM</name>
<comment type="pathway">
    <text evidence="2">Secondary metabolite biosynthesis.</text>
</comment>
<feature type="binding site" description="axial binding residue" evidence="9">
    <location>
        <position position="435"/>
    </location>
    <ligand>
        <name>heme</name>
        <dbReference type="ChEBI" id="CHEBI:30413"/>
    </ligand>
    <ligandPart>
        <name>Fe</name>
        <dbReference type="ChEBI" id="CHEBI:18248"/>
    </ligandPart>
</feature>
<evidence type="ECO:0000256" key="5">
    <source>
        <dbReference type="ARBA" id="ARBA00022723"/>
    </source>
</evidence>
<dbReference type="InterPro" id="IPR002401">
    <property type="entry name" value="Cyt_P450_E_grp-I"/>
</dbReference>
<evidence type="ECO:0000256" key="3">
    <source>
        <dbReference type="ARBA" id="ARBA00010617"/>
    </source>
</evidence>
<dbReference type="GO" id="GO:0005506">
    <property type="term" value="F:iron ion binding"/>
    <property type="evidence" value="ECO:0007669"/>
    <property type="project" value="InterPro"/>
</dbReference>
<dbReference type="AlphaFoldDB" id="A0AAD4HUI3"/>
<dbReference type="PANTHER" id="PTHR46300:SF7">
    <property type="entry name" value="P450, PUTATIVE (EUROFUNG)-RELATED"/>
    <property type="match status" value="1"/>
</dbReference>
<evidence type="ECO:0000256" key="7">
    <source>
        <dbReference type="ARBA" id="ARBA00023004"/>
    </source>
</evidence>
<dbReference type="SUPFAM" id="SSF48264">
    <property type="entry name" value="Cytochrome P450"/>
    <property type="match status" value="1"/>
</dbReference>
<dbReference type="GO" id="GO:0004497">
    <property type="term" value="F:monooxygenase activity"/>
    <property type="evidence" value="ECO:0007669"/>
    <property type="project" value="UniProtKB-KW"/>
</dbReference>
<dbReference type="PROSITE" id="PS00086">
    <property type="entry name" value="CYTOCHROME_P450"/>
    <property type="match status" value="1"/>
</dbReference>
<dbReference type="CDD" id="cd11065">
    <property type="entry name" value="CYP64-like"/>
    <property type="match status" value="1"/>
</dbReference>
<dbReference type="InterPro" id="IPR017972">
    <property type="entry name" value="Cyt_P450_CS"/>
</dbReference>
<evidence type="ECO:0000256" key="2">
    <source>
        <dbReference type="ARBA" id="ARBA00005179"/>
    </source>
</evidence>
<evidence type="ECO:0000256" key="4">
    <source>
        <dbReference type="ARBA" id="ARBA00022617"/>
    </source>
</evidence>
<protein>
    <submittedName>
        <fullName evidence="11">Cytochrome P450</fullName>
    </submittedName>
</protein>
<evidence type="ECO:0000256" key="10">
    <source>
        <dbReference type="RuleBase" id="RU000461"/>
    </source>
</evidence>
<keyword evidence="6 10" id="KW-0560">Oxidoreductase</keyword>
<dbReference type="PANTHER" id="PTHR46300">
    <property type="entry name" value="P450, PUTATIVE (EUROFUNG)-RELATED-RELATED"/>
    <property type="match status" value="1"/>
</dbReference>
<dbReference type="Proteomes" id="UP001195769">
    <property type="component" value="Unassembled WGS sequence"/>
</dbReference>
<dbReference type="EMBL" id="JABBWK010000002">
    <property type="protein sequence ID" value="KAG1907634.1"/>
    <property type="molecule type" value="Genomic_DNA"/>
</dbReference>
<evidence type="ECO:0000313" key="11">
    <source>
        <dbReference type="EMBL" id="KAG1907634.1"/>
    </source>
</evidence>
<dbReference type="GeneID" id="64660264"/>
<evidence type="ECO:0000256" key="6">
    <source>
        <dbReference type="ARBA" id="ARBA00023002"/>
    </source>
</evidence>
<keyword evidence="4 9" id="KW-0349">Heme</keyword>
<dbReference type="RefSeq" id="XP_041233209.1">
    <property type="nucleotide sequence ID" value="XM_041365966.1"/>
</dbReference>
<comment type="similarity">
    <text evidence="3 10">Belongs to the cytochrome P450 family.</text>
</comment>
<dbReference type="Gene3D" id="1.10.630.10">
    <property type="entry name" value="Cytochrome P450"/>
    <property type="match status" value="1"/>
</dbReference>
<gene>
    <name evidence="11" type="ORF">F5891DRAFT_1180661</name>
</gene>
<dbReference type="InterPro" id="IPR001128">
    <property type="entry name" value="Cyt_P450"/>
</dbReference>
<comment type="cofactor">
    <cofactor evidence="1 9">
        <name>heme</name>
        <dbReference type="ChEBI" id="CHEBI:30413"/>
    </cofactor>
</comment>
<dbReference type="PRINTS" id="PR00385">
    <property type="entry name" value="P450"/>
</dbReference>
<keyword evidence="12" id="KW-1185">Reference proteome</keyword>
<evidence type="ECO:0000256" key="9">
    <source>
        <dbReference type="PIRSR" id="PIRSR602401-1"/>
    </source>
</evidence>
<accession>A0AAD4HUI3</accession>
<sequence length="481" mass="53784">MISTHILASGISCIVALVVVARLTRKRAYHLPLPPGPPPLPFLGNALQLDTKRPWLTYTAWGKTYGKIVYCRTFGINFIIINSEATARELLDRRSGNYSSRPIIPTSELAGVDFNTVFLPYGETLRRHRKIFHQVLRADVSASHHEMYSRHANELVVNLLDVTSDWQHQTEIYAASLIMAVTYGHHAHGHEDPFLSRARELFDIGEHVASPEKSGMLIAFPFLKNLPLWCFGGAFSLMGRSRELAQQLLIEPFNEVKAQMANGTASYSLVADFLSQAHDNADEDTMKAVALTGYLVGMDTTASALQTFLLAMVLYPDVQARARAEIDQAVKHDRMPCLDDRASMPYLDAILREVLRWHPVVPLGIPHATSNDDVYDGYFIPKGAMVMVNQWALSRDEDIFPDASRFVPSRHLTVDGKLKDPFVNHFAFGHGRRICPGRWFAENSLWTATVAILAVLRINHAKDSNGNKIEVKPEFTTGLAV</sequence>
<evidence type="ECO:0000256" key="1">
    <source>
        <dbReference type="ARBA" id="ARBA00001971"/>
    </source>
</evidence>
<dbReference type="GO" id="GO:0020037">
    <property type="term" value="F:heme binding"/>
    <property type="evidence" value="ECO:0007669"/>
    <property type="project" value="InterPro"/>
</dbReference>
<keyword evidence="5 9" id="KW-0479">Metal-binding</keyword>
<evidence type="ECO:0000256" key="8">
    <source>
        <dbReference type="ARBA" id="ARBA00023033"/>
    </source>
</evidence>
<reference evidence="11" key="1">
    <citation type="journal article" date="2020" name="New Phytol.">
        <title>Comparative genomics reveals dynamic genome evolution in host specialist ectomycorrhizal fungi.</title>
        <authorList>
            <person name="Lofgren L.A."/>
            <person name="Nguyen N.H."/>
            <person name="Vilgalys R."/>
            <person name="Ruytinx J."/>
            <person name="Liao H.L."/>
            <person name="Branco S."/>
            <person name="Kuo A."/>
            <person name="LaButti K."/>
            <person name="Lipzen A."/>
            <person name="Andreopoulos W."/>
            <person name="Pangilinan J."/>
            <person name="Riley R."/>
            <person name="Hundley H."/>
            <person name="Na H."/>
            <person name="Barry K."/>
            <person name="Grigoriev I.V."/>
            <person name="Stajich J.E."/>
            <person name="Kennedy P.G."/>
        </authorList>
    </citation>
    <scope>NUCLEOTIDE SEQUENCE</scope>
    <source>
        <strain evidence="11">FC203</strain>
    </source>
</reference>
<dbReference type="InterPro" id="IPR050364">
    <property type="entry name" value="Cytochrome_P450_fung"/>
</dbReference>
<dbReference type="GO" id="GO:0016705">
    <property type="term" value="F:oxidoreductase activity, acting on paired donors, with incorporation or reduction of molecular oxygen"/>
    <property type="evidence" value="ECO:0007669"/>
    <property type="project" value="InterPro"/>
</dbReference>
<comment type="caution">
    <text evidence="11">The sequence shown here is derived from an EMBL/GenBank/DDBJ whole genome shotgun (WGS) entry which is preliminary data.</text>
</comment>
<proteinExistence type="inferred from homology"/>